<accession>A0A228E818</accession>
<proteinExistence type="predicted"/>
<comment type="caution">
    <text evidence="4">The sequence shown here is derived from an EMBL/GenBank/DDBJ whole genome shotgun (WGS) entry which is preliminary data.</text>
</comment>
<evidence type="ECO:0000313" key="6">
    <source>
        <dbReference type="Proteomes" id="UP000237811"/>
    </source>
</evidence>
<gene>
    <name evidence="3" type="ORF">C6P98_10590</name>
    <name evidence="2" type="ORF">C6P99_16395</name>
    <name evidence="4" type="ORF">C6Q15_30055</name>
</gene>
<dbReference type="Proteomes" id="UP000237686">
    <property type="component" value="Unassembled WGS sequence"/>
</dbReference>
<evidence type="ECO:0000313" key="4">
    <source>
        <dbReference type="EMBL" id="PRF53498.1"/>
    </source>
</evidence>
<dbReference type="Proteomes" id="UP000237811">
    <property type="component" value="Unassembled WGS sequence"/>
</dbReference>
<evidence type="ECO:0000313" key="7">
    <source>
        <dbReference type="Proteomes" id="UP000238982"/>
    </source>
</evidence>
<evidence type="ECO:0000313" key="2">
    <source>
        <dbReference type="EMBL" id="PRE46931.1"/>
    </source>
</evidence>
<reference evidence="5 6" key="2">
    <citation type="submission" date="2018-03" db="EMBL/GenBank/DDBJ databases">
        <authorList>
            <person name="Nguyen K."/>
            <person name="Fouts D."/>
            <person name="Sutton G."/>
        </authorList>
    </citation>
    <scope>NUCLEOTIDE SEQUENCE [LARGE SCALE GENOMIC DNA]</scope>
    <source>
        <strain evidence="2 6">AU14328</strain>
        <strain evidence="3 5">AU17135</strain>
    </source>
</reference>
<dbReference type="EMBL" id="PVGH01000115">
    <property type="protein sequence ID" value="PRF53498.1"/>
    <property type="molecule type" value="Genomic_DNA"/>
</dbReference>
<evidence type="ECO:0000313" key="5">
    <source>
        <dbReference type="Proteomes" id="UP000237686"/>
    </source>
</evidence>
<reference evidence="4 7" key="1">
    <citation type="submission" date="2018-03" db="EMBL/GenBank/DDBJ databases">
        <authorList>
            <person name="Keele B.F."/>
        </authorList>
    </citation>
    <scope>NUCLEOTIDE SEQUENCE [LARGE SCALE GENOMIC DNA]</scope>
    <source>
        <strain evidence="4 7">AU19729</strain>
    </source>
</reference>
<dbReference type="EMBL" id="PVFR01000052">
    <property type="protein sequence ID" value="PRE46931.1"/>
    <property type="molecule type" value="Genomic_DNA"/>
</dbReference>
<dbReference type="Proteomes" id="UP000238982">
    <property type="component" value="Unassembled WGS sequence"/>
</dbReference>
<name>A0A228E818_9BURK</name>
<dbReference type="AlphaFoldDB" id="A0A228E818"/>
<organism evidence="4 7">
    <name type="scientific">Burkholderia multivorans</name>
    <dbReference type="NCBI Taxonomy" id="87883"/>
    <lineage>
        <taxon>Bacteria</taxon>
        <taxon>Pseudomonadati</taxon>
        <taxon>Pseudomonadota</taxon>
        <taxon>Betaproteobacteria</taxon>
        <taxon>Burkholderiales</taxon>
        <taxon>Burkholderiaceae</taxon>
        <taxon>Burkholderia</taxon>
        <taxon>Burkholderia cepacia complex</taxon>
    </lineage>
</organism>
<evidence type="ECO:0000256" key="1">
    <source>
        <dbReference type="SAM" id="MobiDB-lite"/>
    </source>
</evidence>
<protein>
    <submittedName>
        <fullName evidence="4">Uncharacterized protein</fullName>
    </submittedName>
</protein>
<dbReference type="EMBL" id="PVFZ01000031">
    <property type="protein sequence ID" value="PRF25070.1"/>
    <property type="molecule type" value="Genomic_DNA"/>
</dbReference>
<sequence length="73" mass="7341">MSGHAAADGKHPLPVAGKRLRFCHRAVVLSLWAAGAGNRSPRLRGASNATSVATGKGGKTGAPRSARAAGRIV</sequence>
<feature type="region of interest" description="Disordered" evidence="1">
    <location>
        <begin position="39"/>
        <end position="73"/>
    </location>
</feature>
<evidence type="ECO:0000313" key="3">
    <source>
        <dbReference type="EMBL" id="PRF25070.1"/>
    </source>
</evidence>